<proteinExistence type="predicted"/>
<evidence type="ECO:0000313" key="1">
    <source>
        <dbReference type="EMBL" id="GAA4501446.1"/>
    </source>
</evidence>
<gene>
    <name evidence="1" type="ORF">GCM10023172_23310</name>
</gene>
<accession>A0ABP8QDM0</accession>
<sequence>MKYHVNFQYRPKDAARPQDEPMLDMSGRALDIILTDGGGLPAIGDHVVFCRAGHKGEGQDMKSVTKQVEGVVENRLFFFVASGIAEVNIVVTDSLTDTSTLIKQ</sequence>
<dbReference type="RefSeq" id="WP_208133105.1">
    <property type="nucleotide sequence ID" value="NZ_BAABGQ010000006.1"/>
</dbReference>
<evidence type="ECO:0000313" key="2">
    <source>
        <dbReference type="Proteomes" id="UP001501243"/>
    </source>
</evidence>
<protein>
    <submittedName>
        <fullName evidence="1">Uncharacterized protein</fullName>
    </submittedName>
</protein>
<dbReference type="EMBL" id="BAABGQ010000006">
    <property type="protein sequence ID" value="GAA4501446.1"/>
    <property type="molecule type" value="Genomic_DNA"/>
</dbReference>
<reference evidence="2" key="1">
    <citation type="journal article" date="2019" name="Int. J. Syst. Evol. Microbiol.">
        <title>The Global Catalogue of Microorganisms (GCM) 10K type strain sequencing project: providing services to taxonomists for standard genome sequencing and annotation.</title>
        <authorList>
            <consortium name="The Broad Institute Genomics Platform"/>
            <consortium name="The Broad Institute Genome Sequencing Center for Infectious Disease"/>
            <person name="Wu L."/>
            <person name="Ma J."/>
        </authorList>
    </citation>
    <scope>NUCLEOTIDE SEQUENCE [LARGE SCALE GENOMIC DNA]</scope>
    <source>
        <strain evidence="2">JCM 17841</strain>
    </source>
</reference>
<name>A0ABP8QDM0_9BACT</name>
<keyword evidence="2" id="KW-1185">Reference proteome</keyword>
<comment type="caution">
    <text evidence="1">The sequence shown here is derived from an EMBL/GenBank/DDBJ whole genome shotgun (WGS) entry which is preliminary data.</text>
</comment>
<dbReference type="Proteomes" id="UP001501243">
    <property type="component" value="Unassembled WGS sequence"/>
</dbReference>
<organism evidence="1 2">
    <name type="scientific">Hymenobacter ginsengisoli</name>
    <dbReference type="NCBI Taxonomy" id="1051626"/>
    <lineage>
        <taxon>Bacteria</taxon>
        <taxon>Pseudomonadati</taxon>
        <taxon>Bacteroidota</taxon>
        <taxon>Cytophagia</taxon>
        <taxon>Cytophagales</taxon>
        <taxon>Hymenobacteraceae</taxon>
        <taxon>Hymenobacter</taxon>
    </lineage>
</organism>